<dbReference type="GO" id="GO:0004479">
    <property type="term" value="F:methionyl-tRNA formyltransferase activity"/>
    <property type="evidence" value="ECO:0007669"/>
    <property type="project" value="UniProtKB-EC"/>
</dbReference>
<dbReference type="InterPro" id="IPR005794">
    <property type="entry name" value="Fmt"/>
</dbReference>
<keyword evidence="4" id="KW-0648">Protein biosynthesis</keyword>
<keyword evidence="3 7" id="KW-0808">Transferase</keyword>
<organism evidence="7 8">
    <name type="scientific">Candidatus Veblenbacteria bacterium RIFOXYA2_FULL_43_9</name>
    <dbReference type="NCBI Taxonomy" id="1802425"/>
    <lineage>
        <taxon>Bacteria</taxon>
        <taxon>Candidatus Vebleniibacteriota</taxon>
    </lineage>
</organism>
<feature type="domain" description="Formyl transferase C-terminal" evidence="6">
    <location>
        <begin position="205"/>
        <end position="300"/>
    </location>
</feature>
<comment type="caution">
    <text evidence="7">The sequence shown here is derived from an EMBL/GenBank/DDBJ whole genome shotgun (WGS) entry which is preliminary data.</text>
</comment>
<evidence type="ECO:0000256" key="2">
    <source>
        <dbReference type="ARBA" id="ARBA00012261"/>
    </source>
</evidence>
<protein>
    <recommendedName>
        <fullName evidence="2">methionyl-tRNA formyltransferase</fullName>
        <ecNumber evidence="2">2.1.2.9</ecNumber>
    </recommendedName>
</protein>
<gene>
    <name evidence="7" type="ORF">A2226_03795</name>
</gene>
<reference evidence="7 8" key="1">
    <citation type="journal article" date="2016" name="Nat. Commun.">
        <title>Thousands of microbial genomes shed light on interconnected biogeochemical processes in an aquifer system.</title>
        <authorList>
            <person name="Anantharaman K."/>
            <person name="Brown C.T."/>
            <person name="Hug L.A."/>
            <person name="Sharon I."/>
            <person name="Castelle C.J."/>
            <person name="Probst A.J."/>
            <person name="Thomas B.C."/>
            <person name="Singh A."/>
            <person name="Wilkins M.J."/>
            <person name="Karaoz U."/>
            <person name="Brodie E.L."/>
            <person name="Williams K.H."/>
            <person name="Hubbard S.S."/>
            <person name="Banfield J.F."/>
        </authorList>
    </citation>
    <scope>NUCLEOTIDE SEQUENCE [LARGE SCALE GENOMIC DNA]</scope>
</reference>
<dbReference type="Gene3D" id="3.40.50.12230">
    <property type="match status" value="1"/>
</dbReference>
<dbReference type="CDD" id="cd08646">
    <property type="entry name" value="FMT_core_Met-tRNA-FMT_N"/>
    <property type="match status" value="1"/>
</dbReference>
<proteinExistence type="inferred from homology"/>
<dbReference type="Pfam" id="PF02911">
    <property type="entry name" value="Formyl_trans_C"/>
    <property type="match status" value="1"/>
</dbReference>
<dbReference type="InterPro" id="IPR041711">
    <property type="entry name" value="Met-tRNA-FMT_N"/>
</dbReference>
<dbReference type="GO" id="GO:0005829">
    <property type="term" value="C:cytosol"/>
    <property type="evidence" value="ECO:0007669"/>
    <property type="project" value="TreeGrafter"/>
</dbReference>
<dbReference type="InterPro" id="IPR036477">
    <property type="entry name" value="Formyl_transf_N_sf"/>
</dbReference>
<dbReference type="NCBIfam" id="TIGR00460">
    <property type="entry name" value="fmt"/>
    <property type="match status" value="1"/>
</dbReference>
<dbReference type="CDD" id="cd08704">
    <property type="entry name" value="Met_tRNA_FMT_C"/>
    <property type="match status" value="1"/>
</dbReference>
<evidence type="ECO:0000256" key="4">
    <source>
        <dbReference type="ARBA" id="ARBA00022917"/>
    </source>
</evidence>
<dbReference type="InterPro" id="IPR005793">
    <property type="entry name" value="Formyl_trans_C"/>
</dbReference>
<name>A0A1G2Q4K0_9BACT</name>
<evidence type="ECO:0000256" key="1">
    <source>
        <dbReference type="ARBA" id="ARBA00010699"/>
    </source>
</evidence>
<dbReference type="InterPro" id="IPR011034">
    <property type="entry name" value="Formyl_transferase-like_C_sf"/>
</dbReference>
<dbReference type="EC" id="2.1.2.9" evidence="2"/>
<dbReference type="PANTHER" id="PTHR11138">
    <property type="entry name" value="METHIONYL-TRNA FORMYLTRANSFERASE"/>
    <property type="match status" value="1"/>
</dbReference>
<dbReference type="EMBL" id="MHTB01000012">
    <property type="protein sequence ID" value="OHA55510.1"/>
    <property type="molecule type" value="Genomic_DNA"/>
</dbReference>
<dbReference type="InterPro" id="IPR044135">
    <property type="entry name" value="Met-tRNA-FMT_C"/>
</dbReference>
<accession>A0A1G2Q4K0</accession>
<evidence type="ECO:0000313" key="7">
    <source>
        <dbReference type="EMBL" id="OHA55510.1"/>
    </source>
</evidence>
<dbReference type="AlphaFoldDB" id="A0A1G2Q4K0"/>
<dbReference type="InterPro" id="IPR002376">
    <property type="entry name" value="Formyl_transf_N"/>
</dbReference>
<evidence type="ECO:0000259" key="5">
    <source>
        <dbReference type="Pfam" id="PF00551"/>
    </source>
</evidence>
<dbReference type="SUPFAM" id="SSF50486">
    <property type="entry name" value="FMT C-terminal domain-like"/>
    <property type="match status" value="1"/>
</dbReference>
<dbReference type="SUPFAM" id="SSF53328">
    <property type="entry name" value="Formyltransferase"/>
    <property type="match status" value="1"/>
</dbReference>
<sequence length="310" mass="33165">MAWAKSFVYYGTSDFSRRILDGLLKAGIMPALVVTTQAKPAGRGLQTSLTPVALLAQTKTLPWLAVKSLKHGLPTEITGTGADFGLLAAFGRILPKELLDLYRFGIINVHPSVLPKYRGASPIQSVLLAGEDITGITLIKLDEEVDHGPILVQADLKIGDSDALDLEAKLAEMAVAKLIQTMPAYLAGTKSLQAQDHTAATFTKQITREDGWADFSLPAFVLNNKRRAFTSWPGLWTSWQGKRLKLIATQPAVASLRVGEVGLSNGLVAVGCGQGSALIIKSLQLADGKTQPGQDFINGHKNFIGSQLPS</sequence>
<dbReference type="Pfam" id="PF00551">
    <property type="entry name" value="Formyl_trans_N"/>
    <property type="match status" value="1"/>
</dbReference>
<comment type="similarity">
    <text evidence="1">Belongs to the Fmt family.</text>
</comment>
<evidence type="ECO:0000259" key="6">
    <source>
        <dbReference type="Pfam" id="PF02911"/>
    </source>
</evidence>
<feature type="domain" description="Formyl transferase N-terminal" evidence="5">
    <location>
        <begin position="10"/>
        <end position="180"/>
    </location>
</feature>
<evidence type="ECO:0000313" key="8">
    <source>
        <dbReference type="Proteomes" id="UP000178936"/>
    </source>
</evidence>
<dbReference type="PANTHER" id="PTHR11138:SF5">
    <property type="entry name" value="METHIONYL-TRNA FORMYLTRANSFERASE, MITOCHONDRIAL"/>
    <property type="match status" value="1"/>
</dbReference>
<dbReference type="Proteomes" id="UP000178936">
    <property type="component" value="Unassembled WGS sequence"/>
</dbReference>
<evidence type="ECO:0000256" key="3">
    <source>
        <dbReference type="ARBA" id="ARBA00022679"/>
    </source>
</evidence>